<dbReference type="RefSeq" id="WP_378377108.1">
    <property type="nucleotide sequence ID" value="NZ_JBHMAS010000102.1"/>
</dbReference>
<dbReference type="SUPFAM" id="SSF56801">
    <property type="entry name" value="Acetyl-CoA synthetase-like"/>
    <property type="match status" value="1"/>
</dbReference>
<accession>A0ABV5XQY0</accession>
<evidence type="ECO:0000256" key="2">
    <source>
        <dbReference type="ARBA" id="ARBA00022598"/>
    </source>
</evidence>
<dbReference type="InterPro" id="IPR000873">
    <property type="entry name" value="AMP-dep_synth/lig_dom"/>
</dbReference>
<keyword evidence="7" id="KW-1185">Reference proteome</keyword>
<feature type="domain" description="AMP-binding enzyme C-terminal" evidence="5">
    <location>
        <begin position="430"/>
        <end position="508"/>
    </location>
</feature>
<evidence type="ECO:0000256" key="3">
    <source>
        <dbReference type="SAM" id="MobiDB-lite"/>
    </source>
</evidence>
<reference evidence="6 7" key="1">
    <citation type="submission" date="2024-09" db="EMBL/GenBank/DDBJ databases">
        <authorList>
            <person name="Sun Q."/>
            <person name="Mori K."/>
        </authorList>
    </citation>
    <scope>NUCLEOTIDE SEQUENCE [LARGE SCALE GENOMIC DNA]</scope>
    <source>
        <strain evidence="6 7">JCM 11411</strain>
    </source>
</reference>
<feature type="region of interest" description="Disordered" evidence="3">
    <location>
        <begin position="178"/>
        <end position="197"/>
    </location>
</feature>
<proteinExistence type="inferred from homology"/>
<keyword evidence="2" id="KW-0436">Ligase</keyword>
<evidence type="ECO:0000256" key="1">
    <source>
        <dbReference type="ARBA" id="ARBA00006432"/>
    </source>
</evidence>
<dbReference type="PANTHER" id="PTHR43201:SF5">
    <property type="entry name" value="MEDIUM-CHAIN ACYL-COA LIGASE ACSF2, MITOCHONDRIAL"/>
    <property type="match status" value="1"/>
</dbReference>
<evidence type="ECO:0000259" key="4">
    <source>
        <dbReference type="Pfam" id="PF00501"/>
    </source>
</evidence>
<dbReference type="Gene3D" id="3.30.300.30">
    <property type="match status" value="1"/>
</dbReference>
<evidence type="ECO:0000259" key="5">
    <source>
        <dbReference type="Pfam" id="PF13193"/>
    </source>
</evidence>
<dbReference type="PANTHER" id="PTHR43201">
    <property type="entry name" value="ACYL-COA SYNTHETASE"/>
    <property type="match status" value="1"/>
</dbReference>
<dbReference type="EMBL" id="JBHMAS010000102">
    <property type="protein sequence ID" value="MFB9784902.1"/>
    <property type="molecule type" value="Genomic_DNA"/>
</dbReference>
<gene>
    <name evidence="6" type="ORF">ACFFQ6_34960</name>
</gene>
<dbReference type="InterPro" id="IPR042099">
    <property type="entry name" value="ANL_N_sf"/>
</dbReference>
<protein>
    <submittedName>
        <fullName evidence="6">AMP-binding protein</fullName>
    </submittedName>
</protein>
<dbReference type="Pfam" id="PF00501">
    <property type="entry name" value="AMP-binding"/>
    <property type="match status" value="1"/>
</dbReference>
<feature type="domain" description="AMP-dependent synthetase/ligase" evidence="4">
    <location>
        <begin position="29"/>
        <end position="374"/>
    </location>
</feature>
<dbReference type="InterPro" id="IPR045851">
    <property type="entry name" value="AMP-bd_C_sf"/>
</dbReference>
<feature type="region of interest" description="Disordered" evidence="3">
    <location>
        <begin position="1"/>
        <end position="24"/>
    </location>
</feature>
<sequence>MSTVVNSEREDHQQPSHPSTLGAWLLGQHDPTRPAIVIDGKTKTFGELISKVNQLSNKFASLGLRKGDVAAGLLSNGAEYYEIALACMQSGLYFVPINTHLAAPEVEYIVRDSEASVLVVHAELADKVVGRVEDAVPHRVVIGSAPANWSSYESFTDVSDDTPATRSLGSLMMYTSGTTGRPKGVRRPLSDATPESSLESGVQHLSKLGIPPGTPGRHLVCSPVYHAAPGGNSLFLLHAGHTLYILPGFNAEAVLRAIGESAITSTHMVPTHFQRLLDLPADLRDSADVSSLQAILHAGAPCPPATKYAMIDWVGPILWEYLGSTEGQVCACSSAEWLEHPGTVGRPNPDAVVLRTLDGEQATPGEEGTIYFKSSPFEYLGDPEKSAAARWGEFATSGDVGRIDDDGYLYVLDRRADLILSGGVNIYPAEVEGALLGHPGVADVGVIGVSDPEWGQKVVAVVQLAPGFSDDDGLRVALDQHVREQIAGFKRPREYIFVDEFPRSAAGKVSRKKLRELADDQ</sequence>
<dbReference type="InterPro" id="IPR020845">
    <property type="entry name" value="AMP-binding_CS"/>
</dbReference>
<dbReference type="Pfam" id="PF13193">
    <property type="entry name" value="AMP-binding_C"/>
    <property type="match status" value="1"/>
</dbReference>
<name>A0ABV5XQY0_9NOCA</name>
<evidence type="ECO:0000313" key="7">
    <source>
        <dbReference type="Proteomes" id="UP001589587"/>
    </source>
</evidence>
<dbReference type="Gene3D" id="3.40.50.12780">
    <property type="entry name" value="N-terminal domain of ligase-like"/>
    <property type="match status" value="1"/>
</dbReference>
<dbReference type="PROSITE" id="PS00455">
    <property type="entry name" value="AMP_BINDING"/>
    <property type="match status" value="1"/>
</dbReference>
<evidence type="ECO:0000313" key="6">
    <source>
        <dbReference type="EMBL" id="MFB9784902.1"/>
    </source>
</evidence>
<organism evidence="6 7">
    <name type="scientific">Rhodococcus baikonurensis</name>
    <dbReference type="NCBI Taxonomy" id="172041"/>
    <lineage>
        <taxon>Bacteria</taxon>
        <taxon>Bacillati</taxon>
        <taxon>Actinomycetota</taxon>
        <taxon>Actinomycetes</taxon>
        <taxon>Mycobacteriales</taxon>
        <taxon>Nocardiaceae</taxon>
        <taxon>Rhodococcus</taxon>
        <taxon>Rhodococcus erythropolis group</taxon>
    </lineage>
</organism>
<comment type="similarity">
    <text evidence="1">Belongs to the ATP-dependent AMP-binding enzyme family.</text>
</comment>
<dbReference type="InterPro" id="IPR025110">
    <property type="entry name" value="AMP-bd_C"/>
</dbReference>
<dbReference type="Proteomes" id="UP001589587">
    <property type="component" value="Unassembled WGS sequence"/>
</dbReference>
<comment type="caution">
    <text evidence="6">The sequence shown here is derived from an EMBL/GenBank/DDBJ whole genome shotgun (WGS) entry which is preliminary data.</text>
</comment>